<feature type="DNA-binding region" description="H-T-H motif" evidence="4">
    <location>
        <begin position="33"/>
        <end position="52"/>
    </location>
</feature>
<keyword evidence="1" id="KW-0805">Transcription regulation</keyword>
<dbReference type="AlphaFoldDB" id="A0A2L0F109"/>
<name>A0A2L0F109_SORCE</name>
<evidence type="ECO:0000256" key="3">
    <source>
        <dbReference type="ARBA" id="ARBA00023163"/>
    </source>
</evidence>
<dbReference type="Pfam" id="PF00440">
    <property type="entry name" value="TetR_N"/>
    <property type="match status" value="1"/>
</dbReference>
<dbReference type="GO" id="GO:0000976">
    <property type="term" value="F:transcription cis-regulatory region binding"/>
    <property type="evidence" value="ECO:0007669"/>
    <property type="project" value="TreeGrafter"/>
</dbReference>
<evidence type="ECO:0000256" key="1">
    <source>
        <dbReference type="ARBA" id="ARBA00023015"/>
    </source>
</evidence>
<dbReference type="Proteomes" id="UP000238348">
    <property type="component" value="Chromosome"/>
</dbReference>
<evidence type="ECO:0000256" key="4">
    <source>
        <dbReference type="PROSITE-ProRule" id="PRU00335"/>
    </source>
</evidence>
<evidence type="ECO:0000256" key="2">
    <source>
        <dbReference type="ARBA" id="ARBA00023125"/>
    </source>
</evidence>
<sequence length="210" mass="23475">MLDTMSSKDGETRTAILEAARRLVTEPGRRGVSMAEIASAAGVSRQAVYLHFETRTQLLAALVRHVDEVHGFADLVRKCERAPDARAILSEFIGAWAGYVAHITDVARAMQAARATDEDAELAWRDRMRGFTGVCARFVARLQAEGALADEWSASDAADFLATILSIGNWQELIEERSWSRPRYVRAMRRSVEQSLLRPMEIETAPRRRS</sequence>
<organism evidence="6 7">
    <name type="scientific">Sorangium cellulosum</name>
    <name type="common">Polyangium cellulosum</name>
    <dbReference type="NCBI Taxonomy" id="56"/>
    <lineage>
        <taxon>Bacteria</taxon>
        <taxon>Pseudomonadati</taxon>
        <taxon>Myxococcota</taxon>
        <taxon>Polyangia</taxon>
        <taxon>Polyangiales</taxon>
        <taxon>Polyangiaceae</taxon>
        <taxon>Sorangium</taxon>
    </lineage>
</organism>
<dbReference type="InterPro" id="IPR001647">
    <property type="entry name" value="HTH_TetR"/>
</dbReference>
<accession>A0A2L0F109</accession>
<dbReference type="SUPFAM" id="SSF48498">
    <property type="entry name" value="Tetracyclin repressor-like, C-terminal domain"/>
    <property type="match status" value="1"/>
</dbReference>
<dbReference type="InterPro" id="IPR009057">
    <property type="entry name" value="Homeodomain-like_sf"/>
</dbReference>
<dbReference type="PROSITE" id="PS50977">
    <property type="entry name" value="HTH_TETR_2"/>
    <property type="match status" value="1"/>
</dbReference>
<dbReference type="EMBL" id="CP012673">
    <property type="protein sequence ID" value="AUX45223.1"/>
    <property type="molecule type" value="Genomic_DNA"/>
</dbReference>
<keyword evidence="2 4" id="KW-0238">DNA-binding</keyword>
<proteinExistence type="predicted"/>
<evidence type="ECO:0000313" key="7">
    <source>
        <dbReference type="Proteomes" id="UP000238348"/>
    </source>
</evidence>
<gene>
    <name evidence="6" type="primary">tetR</name>
    <name evidence="6" type="ORF">SOCE26_067040</name>
</gene>
<dbReference type="InterPro" id="IPR036271">
    <property type="entry name" value="Tet_transcr_reg_TetR-rel_C_sf"/>
</dbReference>
<keyword evidence="3" id="KW-0804">Transcription</keyword>
<evidence type="ECO:0000259" key="5">
    <source>
        <dbReference type="PROSITE" id="PS50977"/>
    </source>
</evidence>
<dbReference type="PANTHER" id="PTHR30055">
    <property type="entry name" value="HTH-TYPE TRANSCRIPTIONAL REGULATOR RUTR"/>
    <property type="match status" value="1"/>
</dbReference>
<dbReference type="GO" id="GO:0003700">
    <property type="term" value="F:DNA-binding transcription factor activity"/>
    <property type="evidence" value="ECO:0007669"/>
    <property type="project" value="TreeGrafter"/>
</dbReference>
<dbReference type="Gene3D" id="1.10.357.10">
    <property type="entry name" value="Tetracycline Repressor, domain 2"/>
    <property type="match status" value="1"/>
</dbReference>
<dbReference type="InterPro" id="IPR050109">
    <property type="entry name" value="HTH-type_TetR-like_transc_reg"/>
</dbReference>
<dbReference type="Gene3D" id="1.10.10.60">
    <property type="entry name" value="Homeodomain-like"/>
    <property type="match status" value="1"/>
</dbReference>
<dbReference type="PANTHER" id="PTHR30055:SF234">
    <property type="entry name" value="HTH-TYPE TRANSCRIPTIONAL REGULATOR BETI"/>
    <property type="match status" value="1"/>
</dbReference>
<dbReference type="PRINTS" id="PR00455">
    <property type="entry name" value="HTHTETR"/>
</dbReference>
<reference evidence="6 7" key="1">
    <citation type="submission" date="2015-09" db="EMBL/GenBank/DDBJ databases">
        <title>Sorangium comparison.</title>
        <authorList>
            <person name="Zaburannyi N."/>
            <person name="Bunk B."/>
            <person name="Overmann J."/>
            <person name="Mueller R."/>
        </authorList>
    </citation>
    <scope>NUCLEOTIDE SEQUENCE [LARGE SCALE GENOMIC DNA]</scope>
    <source>
        <strain evidence="6 7">So ce26</strain>
    </source>
</reference>
<dbReference type="SUPFAM" id="SSF46689">
    <property type="entry name" value="Homeodomain-like"/>
    <property type="match status" value="1"/>
</dbReference>
<evidence type="ECO:0000313" key="6">
    <source>
        <dbReference type="EMBL" id="AUX45223.1"/>
    </source>
</evidence>
<protein>
    <submittedName>
        <fullName evidence="6">TetR family transcriptional regulator</fullName>
    </submittedName>
</protein>
<feature type="domain" description="HTH tetR-type" evidence="5">
    <location>
        <begin position="10"/>
        <end position="70"/>
    </location>
</feature>